<dbReference type="SMART" id="SM00220">
    <property type="entry name" value="S_TKc"/>
    <property type="match status" value="1"/>
</dbReference>
<dbReference type="GO" id="GO:0004674">
    <property type="term" value="F:protein serine/threonine kinase activity"/>
    <property type="evidence" value="ECO:0007669"/>
    <property type="project" value="TreeGrafter"/>
</dbReference>
<name>A0A8J3E0U3_9BACL</name>
<keyword evidence="3" id="KW-1185">Reference proteome</keyword>
<dbReference type="SUPFAM" id="SSF56112">
    <property type="entry name" value="Protein kinase-like (PK-like)"/>
    <property type="match status" value="1"/>
</dbReference>
<dbReference type="InterPro" id="IPR011009">
    <property type="entry name" value="Kinase-like_dom_sf"/>
</dbReference>
<dbReference type="PROSITE" id="PS50011">
    <property type="entry name" value="PROTEIN_KINASE_DOM"/>
    <property type="match status" value="1"/>
</dbReference>
<dbReference type="PANTHER" id="PTHR44167">
    <property type="entry name" value="OVARIAN-SPECIFIC SERINE/THREONINE-PROTEIN KINASE LOK-RELATED"/>
    <property type="match status" value="1"/>
</dbReference>
<protein>
    <recommendedName>
        <fullName evidence="1">Protein kinase domain-containing protein</fullName>
    </recommendedName>
</protein>
<dbReference type="PANTHER" id="PTHR44167:SF30">
    <property type="entry name" value="PHOSPHORYLASE KINASE"/>
    <property type="match status" value="1"/>
</dbReference>
<proteinExistence type="predicted"/>
<dbReference type="Proteomes" id="UP000628775">
    <property type="component" value="Unassembled WGS sequence"/>
</dbReference>
<evidence type="ECO:0000313" key="2">
    <source>
        <dbReference type="EMBL" id="GGE54885.1"/>
    </source>
</evidence>
<dbReference type="EMBL" id="BMIR01000028">
    <property type="protein sequence ID" value="GGE54885.1"/>
    <property type="molecule type" value="Genomic_DNA"/>
</dbReference>
<dbReference type="PROSITE" id="PS00108">
    <property type="entry name" value="PROTEIN_KINASE_ST"/>
    <property type="match status" value="1"/>
</dbReference>
<reference evidence="2" key="2">
    <citation type="submission" date="2020-09" db="EMBL/GenBank/DDBJ databases">
        <authorList>
            <person name="Sun Q."/>
            <person name="Zhou Y."/>
        </authorList>
    </citation>
    <scope>NUCLEOTIDE SEQUENCE</scope>
    <source>
        <strain evidence="2">CGMCC 1.15371</strain>
    </source>
</reference>
<feature type="domain" description="Protein kinase" evidence="1">
    <location>
        <begin position="21"/>
        <end position="271"/>
    </location>
</feature>
<reference evidence="2" key="1">
    <citation type="journal article" date="2014" name="Int. J. Syst. Evol. Microbiol.">
        <title>Complete genome sequence of Corynebacterium casei LMG S-19264T (=DSM 44701T), isolated from a smear-ripened cheese.</title>
        <authorList>
            <consortium name="US DOE Joint Genome Institute (JGI-PGF)"/>
            <person name="Walter F."/>
            <person name="Albersmeier A."/>
            <person name="Kalinowski J."/>
            <person name="Ruckert C."/>
        </authorList>
    </citation>
    <scope>NUCLEOTIDE SEQUENCE</scope>
    <source>
        <strain evidence="2">CGMCC 1.15371</strain>
    </source>
</reference>
<evidence type="ECO:0000313" key="3">
    <source>
        <dbReference type="Proteomes" id="UP000628775"/>
    </source>
</evidence>
<dbReference type="AlphaFoldDB" id="A0A8J3E0U3"/>
<comment type="caution">
    <text evidence="2">The sequence shown here is derived from an EMBL/GenBank/DDBJ whole genome shotgun (WGS) entry which is preliminary data.</text>
</comment>
<gene>
    <name evidence="2" type="ORF">GCM10011391_37330</name>
</gene>
<dbReference type="InterPro" id="IPR000719">
    <property type="entry name" value="Prot_kinase_dom"/>
</dbReference>
<dbReference type="GO" id="GO:0005524">
    <property type="term" value="F:ATP binding"/>
    <property type="evidence" value="ECO:0007669"/>
    <property type="project" value="InterPro"/>
</dbReference>
<dbReference type="RefSeq" id="WP_188698410.1">
    <property type="nucleotide sequence ID" value="NZ_BMIR01000028.1"/>
</dbReference>
<sequence length="275" mass="31270">MGNPFDPSLSIDEVDSSFEYYRVFDTLGEGGQGSVFKGIDLRTNQEIAIKVYSPNQLVKRAELEVSKLERVDSPYLANVIEHGYATIRDTQCYFVTTGYMEGSDLKEVLKTRKLTLDETRKLLIDILSAIDDLWKLRVVHSDLKPANILYLSNGDFVLIDLGFAKHLDNESITMGQIIMGTWGYIAPEQIRGRHNLTLRADMFSLGVLAYEAITGIHPFHRNQDLIFGQMQATPINLLTHIDEKLSRSIHWLMELQPLKRPVSGKQVIELLKEDM</sequence>
<dbReference type="CDD" id="cd14014">
    <property type="entry name" value="STKc_PknB_like"/>
    <property type="match status" value="1"/>
</dbReference>
<organism evidence="2 3">
    <name type="scientific">Pullulanibacillus camelliae</name>
    <dbReference type="NCBI Taxonomy" id="1707096"/>
    <lineage>
        <taxon>Bacteria</taxon>
        <taxon>Bacillati</taxon>
        <taxon>Bacillota</taxon>
        <taxon>Bacilli</taxon>
        <taxon>Bacillales</taxon>
        <taxon>Sporolactobacillaceae</taxon>
        <taxon>Pullulanibacillus</taxon>
    </lineage>
</organism>
<dbReference type="Gene3D" id="1.10.510.10">
    <property type="entry name" value="Transferase(Phosphotransferase) domain 1"/>
    <property type="match status" value="1"/>
</dbReference>
<accession>A0A8J3E0U3</accession>
<dbReference type="InterPro" id="IPR008271">
    <property type="entry name" value="Ser/Thr_kinase_AS"/>
</dbReference>
<dbReference type="Pfam" id="PF00069">
    <property type="entry name" value="Pkinase"/>
    <property type="match status" value="1"/>
</dbReference>
<evidence type="ECO:0000259" key="1">
    <source>
        <dbReference type="PROSITE" id="PS50011"/>
    </source>
</evidence>